<evidence type="ECO:0008006" key="4">
    <source>
        <dbReference type="Google" id="ProtNLM"/>
    </source>
</evidence>
<protein>
    <recommendedName>
        <fullName evidence="4">Coiled-coil domain-containing protein 137</fullName>
    </recommendedName>
</protein>
<evidence type="ECO:0000313" key="2">
    <source>
        <dbReference type="EMBL" id="CAH1982686.1"/>
    </source>
</evidence>
<feature type="region of interest" description="Disordered" evidence="1">
    <location>
        <begin position="52"/>
        <end position="148"/>
    </location>
</feature>
<feature type="compositionally biased region" description="Basic and acidic residues" evidence="1">
    <location>
        <begin position="116"/>
        <end position="130"/>
    </location>
</feature>
<organism evidence="2 3">
    <name type="scientific">Acanthoscelides obtectus</name>
    <name type="common">Bean weevil</name>
    <name type="synonym">Bruchus obtectus</name>
    <dbReference type="NCBI Taxonomy" id="200917"/>
    <lineage>
        <taxon>Eukaryota</taxon>
        <taxon>Metazoa</taxon>
        <taxon>Ecdysozoa</taxon>
        <taxon>Arthropoda</taxon>
        <taxon>Hexapoda</taxon>
        <taxon>Insecta</taxon>
        <taxon>Pterygota</taxon>
        <taxon>Neoptera</taxon>
        <taxon>Endopterygota</taxon>
        <taxon>Coleoptera</taxon>
        <taxon>Polyphaga</taxon>
        <taxon>Cucujiformia</taxon>
        <taxon>Chrysomeloidea</taxon>
        <taxon>Chrysomelidae</taxon>
        <taxon>Bruchinae</taxon>
        <taxon>Bruchini</taxon>
        <taxon>Acanthoscelides</taxon>
    </lineage>
</organism>
<dbReference type="PANTHER" id="PTHR21838">
    <property type="entry name" value="COILED-COIL DOMAIN-CONTAINING PROTEIN 137"/>
    <property type="match status" value="1"/>
</dbReference>
<proteinExistence type="predicted"/>
<name>A0A9P0KY71_ACAOB</name>
<dbReference type="OrthoDB" id="5876637at2759"/>
<evidence type="ECO:0000256" key="1">
    <source>
        <dbReference type="SAM" id="MobiDB-lite"/>
    </source>
</evidence>
<reference evidence="2" key="1">
    <citation type="submission" date="2022-03" db="EMBL/GenBank/DDBJ databases">
        <authorList>
            <person name="Sayadi A."/>
        </authorList>
    </citation>
    <scope>NUCLEOTIDE SEQUENCE</scope>
</reference>
<dbReference type="AlphaFoldDB" id="A0A9P0KY71"/>
<dbReference type="Proteomes" id="UP001152888">
    <property type="component" value="Unassembled WGS sequence"/>
</dbReference>
<accession>A0A9P0KY71</accession>
<dbReference type="PANTHER" id="PTHR21838:SF2">
    <property type="entry name" value="COILED-COIL DOMAIN-CONTAINING PROTEIN 137"/>
    <property type="match status" value="1"/>
</dbReference>
<dbReference type="EMBL" id="CAKOFQ010006925">
    <property type="protein sequence ID" value="CAH1982686.1"/>
    <property type="molecule type" value="Genomic_DNA"/>
</dbReference>
<evidence type="ECO:0000313" key="3">
    <source>
        <dbReference type="Proteomes" id="UP001152888"/>
    </source>
</evidence>
<feature type="compositionally biased region" description="Basic residues" evidence="1">
    <location>
        <begin position="52"/>
        <end position="64"/>
    </location>
</feature>
<gene>
    <name evidence="2" type="ORF">ACAOBT_LOCUS15149</name>
</gene>
<dbReference type="GO" id="GO:0005634">
    <property type="term" value="C:nucleus"/>
    <property type="evidence" value="ECO:0007669"/>
    <property type="project" value="TreeGrafter"/>
</dbReference>
<feature type="compositionally biased region" description="Basic and acidic residues" evidence="1">
    <location>
        <begin position="65"/>
        <end position="74"/>
    </location>
</feature>
<sequence length="175" mass="20176">MKVEALVKRPKDELEIMLKKIRKEKKGKKLKKNKGEGNTEVVRLTKSQKWALKKKEKKLKKQKRHSDEFKKANDNVKFGETVHAPPSLSAPKKASIDESGIRPGKKNLLLKSMLKGNKENKADHKADPLRKTSNKVIDKKGKRRCLPNAMRRQLDSQQKEIIAAYKELKAKKYLK</sequence>
<keyword evidence="3" id="KW-1185">Reference proteome</keyword>
<comment type="caution">
    <text evidence="2">The sequence shown here is derived from an EMBL/GenBank/DDBJ whole genome shotgun (WGS) entry which is preliminary data.</text>
</comment>
<dbReference type="InterPro" id="IPR026680">
    <property type="entry name" value="CCDC137"/>
</dbReference>